<keyword evidence="3" id="KW-1185">Reference proteome</keyword>
<feature type="transmembrane region" description="Helical" evidence="1">
    <location>
        <begin position="28"/>
        <end position="47"/>
    </location>
</feature>
<gene>
    <name evidence="2" type="ORF">V8G54_010380</name>
</gene>
<sequence>MTSSSKGCPSCSNRLSRRFKESWNTFQFTYLLLFTVFFCPVSEVIFVKTSAVKDVCGKPPNMDEFDFVWMKLYGRRTTRGGLVAETVSVAGLILTDAFLVLAGKKETTITMINIHPSWAPKSNFGIPPFTQ</sequence>
<accession>A0AAQ3NXF6</accession>
<keyword evidence="1" id="KW-0472">Membrane</keyword>
<evidence type="ECO:0000313" key="2">
    <source>
        <dbReference type="EMBL" id="WVZ17398.1"/>
    </source>
</evidence>
<proteinExistence type="predicted"/>
<evidence type="ECO:0000256" key="1">
    <source>
        <dbReference type="SAM" id="Phobius"/>
    </source>
</evidence>
<dbReference type="AlphaFoldDB" id="A0AAQ3NXF6"/>
<protein>
    <submittedName>
        <fullName evidence="2">Uncharacterized protein</fullName>
    </submittedName>
</protein>
<evidence type="ECO:0000313" key="3">
    <source>
        <dbReference type="Proteomes" id="UP001374535"/>
    </source>
</evidence>
<dbReference type="Proteomes" id="UP001374535">
    <property type="component" value="Chromosome 3"/>
</dbReference>
<keyword evidence="1" id="KW-1133">Transmembrane helix</keyword>
<organism evidence="2 3">
    <name type="scientific">Vigna mungo</name>
    <name type="common">Black gram</name>
    <name type="synonym">Phaseolus mungo</name>
    <dbReference type="NCBI Taxonomy" id="3915"/>
    <lineage>
        <taxon>Eukaryota</taxon>
        <taxon>Viridiplantae</taxon>
        <taxon>Streptophyta</taxon>
        <taxon>Embryophyta</taxon>
        <taxon>Tracheophyta</taxon>
        <taxon>Spermatophyta</taxon>
        <taxon>Magnoliopsida</taxon>
        <taxon>eudicotyledons</taxon>
        <taxon>Gunneridae</taxon>
        <taxon>Pentapetalae</taxon>
        <taxon>rosids</taxon>
        <taxon>fabids</taxon>
        <taxon>Fabales</taxon>
        <taxon>Fabaceae</taxon>
        <taxon>Papilionoideae</taxon>
        <taxon>50 kb inversion clade</taxon>
        <taxon>NPAAA clade</taxon>
        <taxon>indigoferoid/millettioid clade</taxon>
        <taxon>Phaseoleae</taxon>
        <taxon>Vigna</taxon>
    </lineage>
</organism>
<name>A0AAQ3NXF6_VIGMU</name>
<keyword evidence="1" id="KW-0812">Transmembrane</keyword>
<reference evidence="2 3" key="1">
    <citation type="journal article" date="2023" name="Life. Sci Alliance">
        <title>Evolutionary insights into 3D genome organization and epigenetic landscape of Vigna mungo.</title>
        <authorList>
            <person name="Junaid A."/>
            <person name="Singh B."/>
            <person name="Bhatia S."/>
        </authorList>
    </citation>
    <scope>NUCLEOTIDE SEQUENCE [LARGE SCALE GENOMIC DNA]</scope>
    <source>
        <strain evidence="2">Urdbean</strain>
    </source>
</reference>
<dbReference type="EMBL" id="CP144698">
    <property type="protein sequence ID" value="WVZ17398.1"/>
    <property type="molecule type" value="Genomic_DNA"/>
</dbReference>